<dbReference type="NCBIfam" id="TIGR01262">
    <property type="entry name" value="maiA"/>
    <property type="match status" value="1"/>
</dbReference>
<dbReference type="EMBL" id="JAAOZC010000005">
    <property type="protein sequence ID" value="NIJ08521.1"/>
    <property type="molecule type" value="Genomic_DNA"/>
</dbReference>
<name>A0ABX0TSM4_9SPHN</name>
<proteinExistence type="inferred from homology"/>
<evidence type="ECO:0000313" key="5">
    <source>
        <dbReference type="Proteomes" id="UP000727456"/>
    </source>
</evidence>
<feature type="domain" description="GST N-terminal" evidence="2">
    <location>
        <begin position="1"/>
        <end position="80"/>
    </location>
</feature>
<dbReference type="SFLD" id="SFLDS00019">
    <property type="entry name" value="Glutathione_Transferase_(cytos"/>
    <property type="match status" value="1"/>
</dbReference>
<dbReference type="PROSITE" id="PS50405">
    <property type="entry name" value="GST_CTER"/>
    <property type="match status" value="1"/>
</dbReference>
<dbReference type="InterPro" id="IPR040079">
    <property type="entry name" value="Glutathione_S-Trfase"/>
</dbReference>
<comment type="caution">
    <text evidence="4">The sequence shown here is derived from an EMBL/GenBank/DDBJ whole genome shotgun (WGS) entry which is preliminary data.</text>
</comment>
<dbReference type="PANTHER" id="PTHR42673:SF4">
    <property type="entry name" value="MALEYLACETOACETATE ISOMERASE"/>
    <property type="match status" value="1"/>
</dbReference>
<dbReference type="Proteomes" id="UP000727456">
    <property type="component" value="Unassembled WGS sequence"/>
</dbReference>
<dbReference type="EC" id="5.2.1.4" evidence="4"/>
<evidence type="ECO:0000259" key="3">
    <source>
        <dbReference type="PROSITE" id="PS50405"/>
    </source>
</evidence>
<dbReference type="PROSITE" id="PS50404">
    <property type="entry name" value="GST_NTER"/>
    <property type="match status" value="1"/>
</dbReference>
<accession>A0ABX0TSM4</accession>
<dbReference type="InterPro" id="IPR004045">
    <property type="entry name" value="Glutathione_S-Trfase_N"/>
</dbReference>
<dbReference type="SUPFAM" id="SSF47616">
    <property type="entry name" value="GST C-terminal domain-like"/>
    <property type="match status" value="1"/>
</dbReference>
<dbReference type="Gene3D" id="1.20.1050.10">
    <property type="match status" value="1"/>
</dbReference>
<dbReference type="CDD" id="cd03042">
    <property type="entry name" value="GST_N_Zeta"/>
    <property type="match status" value="1"/>
</dbReference>
<keyword evidence="5" id="KW-1185">Reference proteome</keyword>
<dbReference type="PANTHER" id="PTHR42673">
    <property type="entry name" value="MALEYLACETOACETATE ISOMERASE"/>
    <property type="match status" value="1"/>
</dbReference>
<evidence type="ECO:0000259" key="2">
    <source>
        <dbReference type="PROSITE" id="PS50404"/>
    </source>
</evidence>
<dbReference type="InterPro" id="IPR010987">
    <property type="entry name" value="Glutathione-S-Trfase_C-like"/>
</dbReference>
<organism evidence="4 5">
    <name type="scientific">Sphingomonas vulcanisoli</name>
    <dbReference type="NCBI Taxonomy" id="1658060"/>
    <lineage>
        <taxon>Bacteria</taxon>
        <taxon>Pseudomonadati</taxon>
        <taxon>Pseudomonadota</taxon>
        <taxon>Alphaproteobacteria</taxon>
        <taxon>Sphingomonadales</taxon>
        <taxon>Sphingomonadaceae</taxon>
        <taxon>Sphingomonas</taxon>
    </lineage>
</organism>
<sequence>MILHDFALSSASYRVRIVLNLKGLAYEKRNYVLRAGEQRAPDYLAINPAGLVPTLEVDGLHIGQSIAIIEYLDAVHPAPRMIPLDPVARARAMEMALTIACDIHPINNLRVLKYLEQEMGQDKAAVDAWYRHWVEQGFATLERLLPDAPFAGGDQPNIVDACLVPQMYNARRFSADLTPFPRLTAIADRAAELPAFQEASPKV</sequence>
<dbReference type="InterPro" id="IPR034333">
    <property type="entry name" value="GST_Zeta_N"/>
</dbReference>
<dbReference type="Gene3D" id="3.40.30.10">
    <property type="entry name" value="Glutaredoxin"/>
    <property type="match status" value="1"/>
</dbReference>
<reference evidence="4 5" key="1">
    <citation type="submission" date="2020-03" db="EMBL/GenBank/DDBJ databases">
        <title>Genomic Encyclopedia of Type Strains, Phase III (KMG-III): the genomes of soil and plant-associated and newly described type strains.</title>
        <authorList>
            <person name="Whitman W."/>
        </authorList>
    </citation>
    <scope>NUCLEOTIDE SEQUENCE [LARGE SCALE GENOMIC DNA]</scope>
    <source>
        <strain evidence="4 5">CECT 8804</strain>
    </source>
</reference>
<dbReference type="EC" id="5.2.1.2" evidence="4"/>
<dbReference type="Pfam" id="PF13409">
    <property type="entry name" value="GST_N_2"/>
    <property type="match status" value="1"/>
</dbReference>
<dbReference type="InterPro" id="IPR036282">
    <property type="entry name" value="Glutathione-S-Trfase_C_sf"/>
</dbReference>
<dbReference type="SFLD" id="SFLDG00358">
    <property type="entry name" value="Main_(cytGST)"/>
    <property type="match status" value="1"/>
</dbReference>
<evidence type="ECO:0000313" key="4">
    <source>
        <dbReference type="EMBL" id="NIJ08521.1"/>
    </source>
</evidence>
<dbReference type="GO" id="GO:0050077">
    <property type="term" value="F:maleylpyruvate isomerase activity"/>
    <property type="evidence" value="ECO:0007669"/>
    <property type="project" value="UniProtKB-EC"/>
</dbReference>
<protein>
    <submittedName>
        <fullName evidence="4">Maleylacetoacetate isomerase/maleylpyruvate isomerase</fullName>
        <ecNumber evidence="4">5.2.1.2</ecNumber>
        <ecNumber evidence="4">5.2.1.4</ecNumber>
    </submittedName>
</protein>
<dbReference type="InterPro" id="IPR034330">
    <property type="entry name" value="GST_Zeta_C"/>
</dbReference>
<dbReference type="GO" id="GO:0016034">
    <property type="term" value="F:maleylacetoacetate isomerase activity"/>
    <property type="evidence" value="ECO:0007669"/>
    <property type="project" value="UniProtKB-EC"/>
</dbReference>
<dbReference type="CDD" id="cd03191">
    <property type="entry name" value="GST_C_Zeta"/>
    <property type="match status" value="1"/>
</dbReference>
<keyword evidence="4" id="KW-0413">Isomerase</keyword>
<dbReference type="SUPFAM" id="SSF52833">
    <property type="entry name" value="Thioredoxin-like"/>
    <property type="match status" value="1"/>
</dbReference>
<feature type="domain" description="GST C-terminal" evidence="3">
    <location>
        <begin position="85"/>
        <end position="203"/>
    </location>
</feature>
<evidence type="ECO:0000256" key="1">
    <source>
        <dbReference type="ARBA" id="ARBA00010007"/>
    </source>
</evidence>
<dbReference type="RefSeq" id="WP_167073375.1">
    <property type="nucleotide sequence ID" value="NZ_JAAOZC010000005.1"/>
</dbReference>
<dbReference type="InterPro" id="IPR036249">
    <property type="entry name" value="Thioredoxin-like_sf"/>
</dbReference>
<comment type="similarity">
    <text evidence="1">Belongs to the GST superfamily. Zeta family.</text>
</comment>
<gene>
    <name evidence="4" type="ORF">FHS31_002142</name>
</gene>
<dbReference type="InterPro" id="IPR005955">
    <property type="entry name" value="GST_Zeta"/>
</dbReference>